<evidence type="ECO:0000259" key="18">
    <source>
        <dbReference type="PROSITE" id="PS50821"/>
    </source>
</evidence>
<feature type="domain" description="PAZ" evidence="18">
    <location>
        <begin position="236"/>
        <end position="353"/>
    </location>
</feature>
<keyword evidence="10" id="KW-0347">Helicase</keyword>
<feature type="domain" description="RNase III" evidence="17">
    <location>
        <begin position="378"/>
        <end position="548"/>
    </location>
</feature>
<comment type="cofactor">
    <cofactor evidence="2">
        <name>Mg(2+)</name>
        <dbReference type="ChEBI" id="CHEBI:18420"/>
    </cofactor>
</comment>
<dbReference type="SMART" id="SM00949">
    <property type="entry name" value="PAZ"/>
    <property type="match status" value="1"/>
</dbReference>
<evidence type="ECO:0000256" key="2">
    <source>
        <dbReference type="ARBA" id="ARBA00001946"/>
    </source>
</evidence>
<dbReference type="CDD" id="cd00593">
    <property type="entry name" value="RIBOc"/>
    <property type="match status" value="2"/>
</dbReference>
<keyword evidence="11" id="KW-0067">ATP-binding</keyword>
<evidence type="ECO:0000256" key="12">
    <source>
        <dbReference type="ARBA" id="ARBA00022842"/>
    </source>
</evidence>
<reference evidence="20" key="1">
    <citation type="journal article" date="2017" name="Nat. Commun.">
        <title>The asparagus genome sheds light on the origin and evolution of a young Y chromosome.</title>
        <authorList>
            <person name="Harkess A."/>
            <person name="Zhou J."/>
            <person name="Xu C."/>
            <person name="Bowers J.E."/>
            <person name="Van der Hulst R."/>
            <person name="Ayyampalayam S."/>
            <person name="Mercati F."/>
            <person name="Riccardi P."/>
            <person name="McKain M.R."/>
            <person name="Kakrana A."/>
            <person name="Tang H."/>
            <person name="Ray J."/>
            <person name="Groenendijk J."/>
            <person name="Arikit S."/>
            <person name="Mathioni S.M."/>
            <person name="Nakano M."/>
            <person name="Shan H."/>
            <person name="Telgmann-Rauber A."/>
            <person name="Kanno A."/>
            <person name="Yue Z."/>
            <person name="Chen H."/>
            <person name="Li W."/>
            <person name="Chen Y."/>
            <person name="Xu X."/>
            <person name="Zhang Y."/>
            <person name="Luo S."/>
            <person name="Chen H."/>
            <person name="Gao J."/>
            <person name="Mao Z."/>
            <person name="Pires J.C."/>
            <person name="Luo M."/>
            <person name="Kudrna D."/>
            <person name="Wing R.A."/>
            <person name="Meyers B.C."/>
            <person name="Yi K."/>
            <person name="Kong H."/>
            <person name="Lavrijsen P."/>
            <person name="Sunseri F."/>
            <person name="Falavigna A."/>
            <person name="Ye Y."/>
            <person name="Leebens-Mack J.H."/>
            <person name="Chen G."/>
        </authorList>
    </citation>
    <scope>NUCLEOTIDE SEQUENCE [LARGE SCALE GENOMIC DNA]</scope>
    <source>
        <strain evidence="20">cv. DH0086</strain>
    </source>
</reference>
<evidence type="ECO:0000256" key="9">
    <source>
        <dbReference type="ARBA" id="ARBA00022801"/>
    </source>
</evidence>
<evidence type="ECO:0000256" key="7">
    <source>
        <dbReference type="ARBA" id="ARBA00022741"/>
    </source>
</evidence>
<evidence type="ECO:0000259" key="17">
    <source>
        <dbReference type="PROSITE" id="PS50142"/>
    </source>
</evidence>
<keyword evidence="6" id="KW-0677">Repeat</keyword>
<keyword evidence="12" id="KW-0460">Magnesium</keyword>
<dbReference type="Proteomes" id="UP000243459">
    <property type="component" value="Chromosome 3"/>
</dbReference>
<dbReference type="PANTHER" id="PTHR14950:SF46">
    <property type="entry name" value="ENDORIBONUCLEASE DICER HOMOLOG 3"/>
    <property type="match status" value="1"/>
</dbReference>
<evidence type="ECO:0000256" key="13">
    <source>
        <dbReference type="ARBA" id="ARBA00022884"/>
    </source>
</evidence>
<dbReference type="Gene3D" id="3.30.160.20">
    <property type="match status" value="1"/>
</dbReference>
<gene>
    <name evidence="19" type="ORF">A4U43_C03F7300</name>
</gene>
<dbReference type="SMART" id="SM00535">
    <property type="entry name" value="RIBOc"/>
    <property type="match status" value="2"/>
</dbReference>
<keyword evidence="15" id="KW-0464">Manganese</keyword>
<dbReference type="SUPFAM" id="SSF101690">
    <property type="entry name" value="PAZ domain"/>
    <property type="match status" value="1"/>
</dbReference>
<feature type="domain" description="RNase III" evidence="17">
    <location>
        <begin position="589"/>
        <end position="737"/>
    </location>
</feature>
<keyword evidence="5" id="KW-0479">Metal-binding</keyword>
<evidence type="ECO:0000313" key="19">
    <source>
        <dbReference type="EMBL" id="ONK74528.1"/>
    </source>
</evidence>
<dbReference type="Gramene" id="ONK74528">
    <property type="protein sequence ID" value="ONK74528"/>
    <property type="gene ID" value="A4U43_C03F7300"/>
</dbReference>
<dbReference type="InterPro" id="IPR000999">
    <property type="entry name" value="RNase_III_dom"/>
</dbReference>
<dbReference type="EMBL" id="CM007383">
    <property type="protein sequence ID" value="ONK74528.1"/>
    <property type="molecule type" value="Genomic_DNA"/>
</dbReference>
<evidence type="ECO:0000256" key="1">
    <source>
        <dbReference type="ARBA" id="ARBA00001936"/>
    </source>
</evidence>
<dbReference type="GO" id="GO:0005634">
    <property type="term" value="C:nucleus"/>
    <property type="evidence" value="ECO:0007669"/>
    <property type="project" value="UniProtKB-SubCell"/>
</dbReference>
<dbReference type="GO" id="GO:0010267">
    <property type="term" value="P:ta-siRNA processing"/>
    <property type="evidence" value="ECO:0007669"/>
    <property type="project" value="UniProtKB-ARBA"/>
</dbReference>
<dbReference type="PROSITE" id="PS50142">
    <property type="entry name" value="RNASE_3_2"/>
    <property type="match status" value="2"/>
</dbReference>
<dbReference type="GO" id="GO:0005737">
    <property type="term" value="C:cytoplasm"/>
    <property type="evidence" value="ECO:0007669"/>
    <property type="project" value="TreeGrafter"/>
</dbReference>
<dbReference type="GO" id="GO:0003723">
    <property type="term" value="F:RNA binding"/>
    <property type="evidence" value="ECO:0007669"/>
    <property type="project" value="UniProtKB-KW"/>
</dbReference>
<keyword evidence="14" id="KW-0943">RNA-mediated gene silencing</keyword>
<dbReference type="Gene3D" id="2.170.260.10">
    <property type="entry name" value="paz domain"/>
    <property type="match status" value="1"/>
</dbReference>
<dbReference type="PROSITE" id="PS00517">
    <property type="entry name" value="RNASE_3_1"/>
    <property type="match status" value="1"/>
</dbReference>
<evidence type="ECO:0000256" key="14">
    <source>
        <dbReference type="ARBA" id="ARBA00023158"/>
    </source>
</evidence>
<organism evidence="19 20">
    <name type="scientific">Asparagus officinalis</name>
    <name type="common">Garden asparagus</name>
    <dbReference type="NCBI Taxonomy" id="4686"/>
    <lineage>
        <taxon>Eukaryota</taxon>
        <taxon>Viridiplantae</taxon>
        <taxon>Streptophyta</taxon>
        <taxon>Embryophyta</taxon>
        <taxon>Tracheophyta</taxon>
        <taxon>Spermatophyta</taxon>
        <taxon>Magnoliopsida</taxon>
        <taxon>Liliopsida</taxon>
        <taxon>Asparagales</taxon>
        <taxon>Asparagaceae</taxon>
        <taxon>Asparagoideae</taxon>
        <taxon>Asparagus</taxon>
    </lineage>
</organism>
<accession>A0A5P1F828</accession>
<dbReference type="GO" id="GO:0005524">
    <property type="term" value="F:ATP binding"/>
    <property type="evidence" value="ECO:0007669"/>
    <property type="project" value="UniProtKB-KW"/>
</dbReference>
<evidence type="ECO:0000313" key="20">
    <source>
        <dbReference type="Proteomes" id="UP000243459"/>
    </source>
</evidence>
<evidence type="ECO:0000256" key="15">
    <source>
        <dbReference type="ARBA" id="ARBA00023211"/>
    </source>
</evidence>
<dbReference type="FunFam" id="1.10.1520.10:FF:000008">
    <property type="entry name" value="Dicer-like 104"/>
    <property type="match status" value="1"/>
</dbReference>
<evidence type="ECO:0000256" key="5">
    <source>
        <dbReference type="ARBA" id="ARBA00022723"/>
    </source>
</evidence>
<keyword evidence="16" id="KW-0539">Nucleus</keyword>
<sequence>MGADYDPYVFSVEEPRISDSAHVNYDYTVGAGTTKRRELHGTIHVRGLSGTWANEPSDITLNAYKMKFVCDQIDKDYCGFVLLIEATLDNDVIDQKIDLYLRKNRVVKAVVSHGGQVHLNANQVEKLKLFQELLFNGLFGKLFVGCKLQGTKREFLLRDRKGLLWSSSNMYLLLPVEPSSSDSLDSLSINWNGIDACVLVVEILRTVYSTNYIHSCPECLLTCSQSSCQPTYTGSDTLHMANKSANVNTVKDMVVLAIHTGRIYSVLDVMHDKSAESPFDRYKGRQPEFISFADYYSKKYNIELQHPGQPLLLVKQSYQPHNLLSSTVKCEDGSMMVERAHVHIPPELLADLSLSPNVLRSFYLLPSVMHRLSSMMLACQLCEYIGHNNCQISSELILEAITTLRCCENFSLERLELFGDSVLKYVVSCHLFLKNPTMHEGQLTEHRASAVCNSMLHKLGTSRSLQEYIRDSAFDPRRWVAPGQISLHPLPCSCGVDTFEVPLERVHLTEDTNTVLGRACDKGHRWMCSKTVADCVEALIGAYYIGGGLNASYSLMRWLGMDITIEPLLIQEAKRNASLCWCHSKTDEIDILESKLKYRFSVKGLLLEAITSPSHQDSRIDYSYQRLEFLGDSILDLLITYYLFQNHTGIDPGELTDLRSASVSNENFAQTTVKHNLQCHLQLASDALSQQITEYVCCISKIFEDKANVLPLDVPKGPKVLGDILESIAGAILIDTDIDLDKVWGVFEPLLSPVVTPDKLELPPLRELLELCSILGYPINMAYRNKGEMVVAELSLQLEDDLLVRCGCDAHRKAAKAQAALYLLKDLKERGISHAQQVPKKRKDGDSNGRSFCSASEVKIPTLLENDIIRTLSPFKKSVMGQTSYCEPSTISPVEENYGLDNLVTNVTNFRPDESVALPIKMEKGGPRNSLFDLCRILQWPMPRFDSTEEKFRKQISLNGVMGFNRYTSSITLHVPNSPAFHLEGEPRADKKSSRDSAALAMLRALEKMGFCVLTKL</sequence>
<protein>
    <submittedName>
        <fullName evidence="19">Uncharacterized protein</fullName>
    </submittedName>
</protein>
<dbReference type="Pfam" id="PF02170">
    <property type="entry name" value="PAZ"/>
    <property type="match status" value="1"/>
</dbReference>
<dbReference type="OrthoDB" id="6513042at2759"/>
<dbReference type="SUPFAM" id="SSF69065">
    <property type="entry name" value="RNase III domain-like"/>
    <property type="match status" value="2"/>
</dbReference>
<dbReference type="OMA" id="EISHTHH"/>
<dbReference type="Pfam" id="PF00636">
    <property type="entry name" value="Ribonuclease_3"/>
    <property type="match status" value="2"/>
</dbReference>
<dbReference type="InterPro" id="IPR036389">
    <property type="entry name" value="RNase_III_sf"/>
</dbReference>
<dbReference type="AlphaFoldDB" id="A0A5P1F828"/>
<dbReference type="GO" id="GO:0004525">
    <property type="term" value="F:ribonuclease III activity"/>
    <property type="evidence" value="ECO:0007669"/>
    <property type="project" value="InterPro"/>
</dbReference>
<comment type="cofactor">
    <cofactor evidence="1">
        <name>Mn(2+)</name>
        <dbReference type="ChEBI" id="CHEBI:29035"/>
    </cofactor>
</comment>
<evidence type="ECO:0000256" key="10">
    <source>
        <dbReference type="ARBA" id="ARBA00022806"/>
    </source>
</evidence>
<dbReference type="GO" id="GO:0046872">
    <property type="term" value="F:metal ion binding"/>
    <property type="evidence" value="ECO:0007669"/>
    <property type="project" value="UniProtKB-KW"/>
</dbReference>
<dbReference type="PANTHER" id="PTHR14950">
    <property type="entry name" value="DICER-RELATED"/>
    <property type="match status" value="1"/>
</dbReference>
<keyword evidence="7" id="KW-0547">Nucleotide-binding</keyword>
<comment type="subcellular location">
    <subcellularLocation>
        <location evidence="3">Nucleus</location>
    </subcellularLocation>
</comment>
<evidence type="ECO:0000256" key="8">
    <source>
        <dbReference type="ARBA" id="ARBA00022759"/>
    </source>
</evidence>
<keyword evidence="13" id="KW-0694">RNA-binding</keyword>
<evidence type="ECO:0000256" key="16">
    <source>
        <dbReference type="ARBA" id="ARBA00023242"/>
    </source>
</evidence>
<dbReference type="InterPro" id="IPR003100">
    <property type="entry name" value="PAZ_dom"/>
</dbReference>
<dbReference type="PROSITE" id="PS50821">
    <property type="entry name" value="PAZ"/>
    <property type="match status" value="1"/>
</dbReference>
<dbReference type="GO" id="GO:0004386">
    <property type="term" value="F:helicase activity"/>
    <property type="evidence" value="ECO:0007669"/>
    <property type="project" value="UniProtKB-KW"/>
</dbReference>
<keyword evidence="20" id="KW-1185">Reference proteome</keyword>
<keyword evidence="8" id="KW-0255">Endonuclease</keyword>
<keyword evidence="9" id="KW-0378">Hydrolase</keyword>
<dbReference type="Gene3D" id="1.10.1520.10">
    <property type="entry name" value="Ribonuclease III domain"/>
    <property type="match status" value="2"/>
</dbReference>
<evidence type="ECO:0000256" key="11">
    <source>
        <dbReference type="ARBA" id="ARBA00022840"/>
    </source>
</evidence>
<dbReference type="InterPro" id="IPR036085">
    <property type="entry name" value="PAZ_dom_sf"/>
</dbReference>
<evidence type="ECO:0000256" key="6">
    <source>
        <dbReference type="ARBA" id="ARBA00022737"/>
    </source>
</evidence>
<evidence type="ECO:0000256" key="4">
    <source>
        <dbReference type="ARBA" id="ARBA00022722"/>
    </source>
</evidence>
<dbReference type="FunFam" id="1.10.1520.10:FF:000004">
    <property type="entry name" value="Endoribonuclease dicer-like 1"/>
    <property type="match status" value="1"/>
</dbReference>
<proteinExistence type="predicted"/>
<name>A0A5P1F828_ASPOF</name>
<keyword evidence="4" id="KW-0540">Nuclease</keyword>
<evidence type="ECO:0000256" key="3">
    <source>
        <dbReference type="ARBA" id="ARBA00004123"/>
    </source>
</evidence>